<proteinExistence type="predicted"/>
<dbReference type="EC" id="1.-.-.-" evidence="2"/>
<evidence type="ECO:0000259" key="1">
    <source>
        <dbReference type="Pfam" id="PF09995"/>
    </source>
</evidence>
<dbReference type="PANTHER" id="PTHR36151:SF3">
    <property type="entry name" value="ER-BOUND OXYGENASE MPAB_MPAB'_RUBBER OXYGENASE CATALYTIC DOMAIN-CONTAINING PROTEIN"/>
    <property type="match status" value="1"/>
</dbReference>
<accession>A0ABV8I9L0</accession>
<reference evidence="3" key="1">
    <citation type="journal article" date="2019" name="Int. J. Syst. Evol. Microbiol.">
        <title>The Global Catalogue of Microorganisms (GCM) 10K type strain sequencing project: providing services to taxonomists for standard genome sequencing and annotation.</title>
        <authorList>
            <consortium name="The Broad Institute Genomics Platform"/>
            <consortium name="The Broad Institute Genome Sequencing Center for Infectious Disease"/>
            <person name="Wu L."/>
            <person name="Ma J."/>
        </authorList>
    </citation>
    <scope>NUCLEOTIDE SEQUENCE [LARGE SCALE GENOMIC DNA]</scope>
    <source>
        <strain evidence="3">TBRC 4489</strain>
    </source>
</reference>
<sequence>MDASRRLPFRPGDLSWTIMREPVTGLGAAPTLLLQVTHPLVAAGVQQYSTFRSDPFARLWRTADIMLKLAFGTPEVSERQSLVLRRMHERVRGVSDDGVPYHALDPDLLMWVWATLVKNGADLYELAFGRLTDERRERFYAEQKLVAHACGVPEGRCPATYAGFLAYVERVVDEELRPTETARVVIETRRELPLPWPLRPAYAELSMVAAGALLPERLRRELGIPWSPVRARAFDTLVAANRLAAQIVPARVRHRPVDYLVSRERPLRLFTAAARRA</sequence>
<keyword evidence="2" id="KW-0560">Oxidoreductase</keyword>
<dbReference type="PANTHER" id="PTHR36151">
    <property type="entry name" value="BLR2777 PROTEIN"/>
    <property type="match status" value="1"/>
</dbReference>
<keyword evidence="3" id="KW-1185">Reference proteome</keyword>
<evidence type="ECO:0000313" key="2">
    <source>
        <dbReference type="EMBL" id="MFC4060922.1"/>
    </source>
</evidence>
<dbReference type="GO" id="GO:0016491">
    <property type="term" value="F:oxidoreductase activity"/>
    <property type="evidence" value="ECO:0007669"/>
    <property type="project" value="UniProtKB-KW"/>
</dbReference>
<evidence type="ECO:0000313" key="3">
    <source>
        <dbReference type="Proteomes" id="UP001595850"/>
    </source>
</evidence>
<dbReference type="Pfam" id="PF09995">
    <property type="entry name" value="MPAB_Lcp_cat"/>
    <property type="match status" value="1"/>
</dbReference>
<dbReference type="RefSeq" id="WP_377290623.1">
    <property type="nucleotide sequence ID" value="NZ_JBHSBM010000024.1"/>
</dbReference>
<dbReference type="InterPro" id="IPR018713">
    <property type="entry name" value="MPAB/Lcp_cat_dom"/>
</dbReference>
<name>A0ABV8I9L0_9ACTN</name>
<comment type="caution">
    <text evidence="2">The sequence shown here is derived from an EMBL/GenBank/DDBJ whole genome shotgun (WGS) entry which is preliminary data.</text>
</comment>
<gene>
    <name evidence="2" type="ORF">ACFOWE_21680</name>
</gene>
<dbReference type="Proteomes" id="UP001595850">
    <property type="component" value="Unassembled WGS sequence"/>
</dbReference>
<dbReference type="EMBL" id="JBHSBM010000024">
    <property type="protein sequence ID" value="MFC4060922.1"/>
    <property type="molecule type" value="Genomic_DNA"/>
</dbReference>
<feature type="domain" description="ER-bound oxygenase mpaB/mpaB'/Rubber oxygenase catalytic" evidence="1">
    <location>
        <begin position="18"/>
        <end position="241"/>
    </location>
</feature>
<protein>
    <submittedName>
        <fullName evidence="2">Oxygenase MpaB family protein</fullName>
        <ecNumber evidence="2">1.-.-.-</ecNumber>
    </submittedName>
</protein>
<organism evidence="2 3">
    <name type="scientific">Planomonospora corallina</name>
    <dbReference type="NCBI Taxonomy" id="1806052"/>
    <lineage>
        <taxon>Bacteria</taxon>
        <taxon>Bacillati</taxon>
        <taxon>Actinomycetota</taxon>
        <taxon>Actinomycetes</taxon>
        <taxon>Streptosporangiales</taxon>
        <taxon>Streptosporangiaceae</taxon>
        <taxon>Planomonospora</taxon>
    </lineage>
</organism>